<dbReference type="InterPro" id="IPR041577">
    <property type="entry name" value="RT_RNaseH_2"/>
</dbReference>
<evidence type="ECO:0000259" key="1">
    <source>
        <dbReference type="Pfam" id="PF17919"/>
    </source>
</evidence>
<dbReference type="AlphaFoldDB" id="A0A0A8YMW5"/>
<dbReference type="InterPro" id="IPR043502">
    <property type="entry name" value="DNA/RNA_pol_sf"/>
</dbReference>
<accession>A0A0A8YMW5</accession>
<dbReference type="Pfam" id="PF17919">
    <property type="entry name" value="RT_RNaseH_2"/>
    <property type="match status" value="1"/>
</dbReference>
<organism evidence="2">
    <name type="scientific">Arundo donax</name>
    <name type="common">Giant reed</name>
    <name type="synonym">Donax arundinaceus</name>
    <dbReference type="NCBI Taxonomy" id="35708"/>
    <lineage>
        <taxon>Eukaryota</taxon>
        <taxon>Viridiplantae</taxon>
        <taxon>Streptophyta</taxon>
        <taxon>Embryophyta</taxon>
        <taxon>Tracheophyta</taxon>
        <taxon>Spermatophyta</taxon>
        <taxon>Magnoliopsida</taxon>
        <taxon>Liliopsida</taxon>
        <taxon>Poales</taxon>
        <taxon>Poaceae</taxon>
        <taxon>PACMAD clade</taxon>
        <taxon>Arundinoideae</taxon>
        <taxon>Arundineae</taxon>
        <taxon>Arundo</taxon>
    </lineage>
</organism>
<evidence type="ECO:0000313" key="2">
    <source>
        <dbReference type="EMBL" id="JAD26440.1"/>
    </source>
</evidence>
<dbReference type="EMBL" id="GBRH01271455">
    <property type="protein sequence ID" value="JAD26440.1"/>
    <property type="molecule type" value="Transcribed_RNA"/>
</dbReference>
<dbReference type="SUPFAM" id="SSF56672">
    <property type="entry name" value="DNA/RNA polymerases"/>
    <property type="match status" value="1"/>
</dbReference>
<reference evidence="2" key="1">
    <citation type="submission" date="2014-09" db="EMBL/GenBank/DDBJ databases">
        <authorList>
            <person name="Magalhaes I.L.F."/>
            <person name="Oliveira U."/>
            <person name="Santos F.R."/>
            <person name="Vidigal T.H.D.A."/>
            <person name="Brescovit A.D."/>
            <person name="Santos A.J."/>
        </authorList>
    </citation>
    <scope>NUCLEOTIDE SEQUENCE</scope>
    <source>
        <tissue evidence="2">Shoot tissue taken approximately 20 cm above the soil surface</tissue>
    </source>
</reference>
<proteinExistence type="predicted"/>
<feature type="domain" description="Reverse transcriptase/retrotransposon-derived protein RNase H-like" evidence="1">
    <location>
        <begin position="2"/>
        <end position="42"/>
    </location>
</feature>
<protein>
    <recommendedName>
        <fullName evidence="1">Reverse transcriptase/retrotransposon-derived protein RNase H-like domain-containing protein</fullName>
    </recommendedName>
</protein>
<reference evidence="2" key="2">
    <citation type="journal article" date="2015" name="Data Brief">
        <title>Shoot transcriptome of the giant reed, Arundo donax.</title>
        <authorList>
            <person name="Barrero R.A."/>
            <person name="Guerrero F.D."/>
            <person name="Moolhuijzen P."/>
            <person name="Goolsby J.A."/>
            <person name="Tidwell J."/>
            <person name="Bellgard S.E."/>
            <person name="Bellgard M.I."/>
        </authorList>
    </citation>
    <scope>NUCLEOTIDE SEQUENCE</scope>
    <source>
        <tissue evidence="2">Shoot tissue taken approximately 20 cm above the soil surface</tissue>
    </source>
</reference>
<name>A0A0A8YMW5_ARUDO</name>
<sequence>MLTSAPMLQLPDFNSAFIVECDASGSGFGAILHQGGGPLAFFTGLSYSDMLSWPLTSVN</sequence>